<dbReference type="Proteomes" id="UP001244207">
    <property type="component" value="Unassembled WGS sequence"/>
</dbReference>
<reference evidence="3" key="1">
    <citation type="submission" date="2021-12" db="EMBL/GenBank/DDBJ databases">
        <title>Comparative genomics, transcriptomics and evolutionary studies reveal genomic signatures of adaptation to plant cell wall in hemibiotrophic fungi.</title>
        <authorList>
            <consortium name="DOE Joint Genome Institute"/>
            <person name="Baroncelli R."/>
            <person name="Diaz J.F."/>
            <person name="Benocci T."/>
            <person name="Peng M."/>
            <person name="Battaglia E."/>
            <person name="Haridas S."/>
            <person name="Andreopoulos W."/>
            <person name="Labutti K."/>
            <person name="Pangilinan J."/>
            <person name="Floch G.L."/>
            <person name="Makela M.R."/>
            <person name="Henrissat B."/>
            <person name="Grigoriev I.V."/>
            <person name="Crouch J.A."/>
            <person name="De Vries R.P."/>
            <person name="Sukno S.A."/>
            <person name="Thon M.R."/>
        </authorList>
    </citation>
    <scope>NUCLEOTIDE SEQUENCE</scope>
    <source>
        <strain evidence="3">CBS 112980</strain>
    </source>
</reference>
<protein>
    <submittedName>
        <fullName evidence="3">Uncharacterized protein</fullName>
    </submittedName>
</protein>
<dbReference type="AlphaFoldDB" id="A0AAD8UJ60"/>
<organism evidence="3 4">
    <name type="scientific">Glomerella acutata</name>
    <name type="common">Colletotrichum acutatum</name>
    <dbReference type="NCBI Taxonomy" id="27357"/>
    <lineage>
        <taxon>Eukaryota</taxon>
        <taxon>Fungi</taxon>
        <taxon>Dikarya</taxon>
        <taxon>Ascomycota</taxon>
        <taxon>Pezizomycotina</taxon>
        <taxon>Sordariomycetes</taxon>
        <taxon>Hypocreomycetidae</taxon>
        <taxon>Glomerellales</taxon>
        <taxon>Glomerellaceae</taxon>
        <taxon>Colletotrichum</taxon>
        <taxon>Colletotrichum acutatum species complex</taxon>
    </lineage>
</organism>
<dbReference type="RefSeq" id="XP_060361490.1">
    <property type="nucleotide sequence ID" value="XM_060510751.1"/>
</dbReference>
<keyword evidence="4" id="KW-1185">Reference proteome</keyword>
<feature type="transmembrane region" description="Helical" evidence="2">
    <location>
        <begin position="88"/>
        <end position="114"/>
    </location>
</feature>
<feature type="compositionally biased region" description="Polar residues" evidence="1">
    <location>
        <begin position="168"/>
        <end position="177"/>
    </location>
</feature>
<gene>
    <name evidence="3" type="ORF">BDZ83DRAFT_654799</name>
</gene>
<evidence type="ECO:0000313" key="4">
    <source>
        <dbReference type="Proteomes" id="UP001244207"/>
    </source>
</evidence>
<proteinExistence type="predicted"/>
<evidence type="ECO:0000256" key="2">
    <source>
        <dbReference type="SAM" id="Phobius"/>
    </source>
</evidence>
<keyword evidence="2" id="KW-0472">Membrane</keyword>
<accession>A0AAD8UJ60</accession>
<keyword evidence="2" id="KW-1133">Transmembrane helix</keyword>
<feature type="compositionally biased region" description="Low complexity" evidence="1">
    <location>
        <begin position="178"/>
        <end position="193"/>
    </location>
</feature>
<dbReference type="GeneID" id="85394650"/>
<comment type="caution">
    <text evidence="3">The sequence shown here is derived from an EMBL/GenBank/DDBJ whole genome shotgun (WGS) entry which is preliminary data.</text>
</comment>
<evidence type="ECO:0000313" key="3">
    <source>
        <dbReference type="EMBL" id="KAK1719406.1"/>
    </source>
</evidence>
<sequence length="250" mass="26827">MIAAPAIFPFAGYLAAVFALKNVRFVNSPVNSARLGTETSEADVWPAAPTMPPHLRFAAIPLKPRDSSQNCGYFETTPSPQRENGPPIGAIVGGAIAGLVVMGLIVTAIVWIILRNRKKTSKDDDNYNGGPAVAGTNQPYTYSTVPAPGATSEWQSQTPAPTYEPYKSNHQPANSGAYQYQSTTPSQSPDPTSRFGALPTDYSSNRISEVPAINLGGTGNNASELHFDHVQRTQLAHFYLIVNVHAGIWM</sequence>
<feature type="region of interest" description="Disordered" evidence="1">
    <location>
        <begin position="120"/>
        <end position="197"/>
    </location>
</feature>
<feature type="compositionally biased region" description="Polar residues" evidence="1">
    <location>
        <begin position="135"/>
        <end position="144"/>
    </location>
</feature>
<keyword evidence="2" id="KW-0812">Transmembrane</keyword>
<name>A0AAD8UJ60_GLOAC</name>
<evidence type="ECO:0000256" key="1">
    <source>
        <dbReference type="SAM" id="MobiDB-lite"/>
    </source>
</evidence>
<dbReference type="EMBL" id="JAHMHS010000096">
    <property type="protein sequence ID" value="KAK1719406.1"/>
    <property type="molecule type" value="Genomic_DNA"/>
</dbReference>